<comment type="similarity">
    <text evidence="2">Belongs to the MYBBP1A family.</text>
</comment>
<dbReference type="PANTHER" id="PTHR13213">
    <property type="entry name" value="MYB-BINDING PROTEIN 1A FAMILY MEMBER"/>
    <property type="match status" value="1"/>
</dbReference>
<protein>
    <submittedName>
        <fullName evidence="5">Uncharacterized protein</fullName>
    </submittedName>
</protein>
<proteinExistence type="inferred from homology"/>
<dbReference type="InterPro" id="IPR007015">
    <property type="entry name" value="DNA_pol_V/MYBBP1A"/>
</dbReference>
<feature type="compositionally biased region" description="Acidic residues" evidence="4">
    <location>
        <begin position="324"/>
        <end position="350"/>
    </location>
</feature>
<reference evidence="5 6" key="1">
    <citation type="journal article" date="2015" name="Nat. Commun.">
        <title>Lucilia cuprina genome unlocks parasitic fly biology to underpin future interventions.</title>
        <authorList>
            <person name="Anstead C.A."/>
            <person name="Korhonen P.K."/>
            <person name="Young N.D."/>
            <person name="Hall R.S."/>
            <person name="Jex A.R."/>
            <person name="Murali S.C."/>
            <person name="Hughes D.S."/>
            <person name="Lee S.F."/>
            <person name="Perry T."/>
            <person name="Stroehlein A.J."/>
            <person name="Ansell B.R."/>
            <person name="Breugelmans B."/>
            <person name="Hofmann A."/>
            <person name="Qu J."/>
            <person name="Dugan S."/>
            <person name="Lee S.L."/>
            <person name="Chao H."/>
            <person name="Dinh H."/>
            <person name="Han Y."/>
            <person name="Doddapaneni H.V."/>
            <person name="Worley K.C."/>
            <person name="Muzny D.M."/>
            <person name="Ioannidis P."/>
            <person name="Waterhouse R.M."/>
            <person name="Zdobnov E.M."/>
            <person name="James P.J."/>
            <person name="Bagnall N.H."/>
            <person name="Kotze A.C."/>
            <person name="Gibbs R.A."/>
            <person name="Richards S."/>
            <person name="Batterham P."/>
            <person name="Gasser R.B."/>
        </authorList>
    </citation>
    <scope>NUCLEOTIDE SEQUENCE [LARGE SCALE GENOMIC DNA]</scope>
    <source>
        <strain evidence="5 6">LS</strain>
        <tissue evidence="5">Full body</tissue>
    </source>
</reference>
<dbReference type="GO" id="GO:0000182">
    <property type="term" value="F:rDNA binding"/>
    <property type="evidence" value="ECO:0007669"/>
    <property type="project" value="TreeGrafter"/>
</dbReference>
<evidence type="ECO:0000313" key="5">
    <source>
        <dbReference type="EMBL" id="KNC24450.1"/>
    </source>
</evidence>
<dbReference type="AlphaFoldDB" id="A0A0L0BWQ2"/>
<gene>
    <name evidence="5" type="ORF">FF38_02784</name>
</gene>
<feature type="region of interest" description="Disordered" evidence="4">
    <location>
        <begin position="279"/>
        <end position="394"/>
    </location>
</feature>
<feature type="compositionally biased region" description="Acidic residues" evidence="4">
    <location>
        <begin position="288"/>
        <end position="314"/>
    </location>
</feature>
<dbReference type="Proteomes" id="UP000037069">
    <property type="component" value="Unassembled WGS sequence"/>
</dbReference>
<evidence type="ECO:0000256" key="4">
    <source>
        <dbReference type="SAM" id="MobiDB-lite"/>
    </source>
</evidence>
<feature type="non-terminal residue" evidence="5">
    <location>
        <position position="530"/>
    </location>
</feature>
<keyword evidence="3" id="KW-0539">Nucleus</keyword>
<comment type="caution">
    <text evidence="5">The sequence shown here is derived from an EMBL/GenBank/DDBJ whole genome shotgun (WGS) entry which is preliminary data.</text>
</comment>
<dbReference type="Pfam" id="PF04931">
    <property type="entry name" value="DNA_pol_phi"/>
    <property type="match status" value="1"/>
</dbReference>
<organism evidence="5 6">
    <name type="scientific">Lucilia cuprina</name>
    <name type="common">Green bottle fly</name>
    <name type="synonym">Australian sheep blowfly</name>
    <dbReference type="NCBI Taxonomy" id="7375"/>
    <lineage>
        <taxon>Eukaryota</taxon>
        <taxon>Metazoa</taxon>
        <taxon>Ecdysozoa</taxon>
        <taxon>Arthropoda</taxon>
        <taxon>Hexapoda</taxon>
        <taxon>Insecta</taxon>
        <taxon>Pterygota</taxon>
        <taxon>Neoptera</taxon>
        <taxon>Endopterygota</taxon>
        <taxon>Diptera</taxon>
        <taxon>Brachycera</taxon>
        <taxon>Muscomorpha</taxon>
        <taxon>Oestroidea</taxon>
        <taxon>Calliphoridae</taxon>
        <taxon>Luciliinae</taxon>
        <taxon>Lucilia</taxon>
    </lineage>
</organism>
<name>A0A0L0BWQ2_LUCCU</name>
<accession>A0A0L0BWQ2</accession>
<sequence length="530" mass="59533">MSPGGVTKKPETRPIRLSPTLVAPLLSALSESDVSQFSELVTDLLSGLNESKPTHRQWVLDNLVHLVRSFSSSPGSETWIHTIFDALIPLAYFETEGADADGDKSKQTTKSVQNHYNWPYSVAVKIMDYATTNKDAEFRIEFDEETTKIKEKAENTLRKIHKKRTSSKHSNTMQLQALELLFSMLLLQVYASVPDSIPMVEELQMCYKKMREQLKDADEVDDGVDTSLVLTEIIISLLSQNSLVLRKLSEDVWRLFASEITEESLKSICEILGTSESKDGQRSLFSIEGEDENEEQDDDMDVEEEEEFDGLAEMDNEKQQAAQAEEEEEEDDDDEEEEEEDDEDSGEEMDEATKTRLAEALGVKNFQPEQNNSEKTASGNGENDDSSSDESMNDEQMSALDGHLTVIFRERKKLQTEAKERKEEHKLAKQSIVTLKSRVLDLLDIYLAEQPENNSGLMNLVMSDRVITPSKVPDSLTTYTLSNLDLLMIPIKSDKVSVNLQVSTPAKSCCLRINASPTVISKSPLPLALI</sequence>
<dbReference type="GO" id="GO:0005730">
    <property type="term" value="C:nucleolus"/>
    <property type="evidence" value="ECO:0007669"/>
    <property type="project" value="InterPro"/>
</dbReference>
<dbReference type="STRING" id="7375.A0A0L0BWQ2"/>
<dbReference type="PANTHER" id="PTHR13213:SF2">
    <property type="entry name" value="MYB-BINDING PROTEIN 1A"/>
    <property type="match status" value="1"/>
</dbReference>
<feature type="compositionally biased region" description="Acidic residues" evidence="4">
    <location>
        <begin position="382"/>
        <end position="393"/>
    </location>
</feature>
<keyword evidence="6" id="KW-1185">Reference proteome</keyword>
<dbReference type="GO" id="GO:0006355">
    <property type="term" value="P:regulation of DNA-templated transcription"/>
    <property type="evidence" value="ECO:0007669"/>
    <property type="project" value="InterPro"/>
</dbReference>
<comment type="subcellular location">
    <subcellularLocation>
        <location evidence="1">Nucleus</location>
    </subcellularLocation>
</comment>
<feature type="compositionally biased region" description="Polar residues" evidence="4">
    <location>
        <begin position="367"/>
        <end position="377"/>
    </location>
</feature>
<dbReference type="SUPFAM" id="SSF48371">
    <property type="entry name" value="ARM repeat"/>
    <property type="match status" value="1"/>
</dbReference>
<evidence type="ECO:0000256" key="2">
    <source>
        <dbReference type="ARBA" id="ARBA00006809"/>
    </source>
</evidence>
<evidence type="ECO:0000256" key="3">
    <source>
        <dbReference type="ARBA" id="ARBA00023242"/>
    </source>
</evidence>
<dbReference type="EMBL" id="JRES01001228">
    <property type="protein sequence ID" value="KNC24450.1"/>
    <property type="molecule type" value="Genomic_DNA"/>
</dbReference>
<dbReference type="InterPro" id="IPR016024">
    <property type="entry name" value="ARM-type_fold"/>
</dbReference>
<evidence type="ECO:0000256" key="1">
    <source>
        <dbReference type="ARBA" id="ARBA00004123"/>
    </source>
</evidence>
<evidence type="ECO:0000313" key="6">
    <source>
        <dbReference type="Proteomes" id="UP000037069"/>
    </source>
</evidence>